<dbReference type="AlphaFoldDB" id="A0A4C1T7G3"/>
<organism evidence="1 2">
    <name type="scientific">Eumeta variegata</name>
    <name type="common">Bagworm moth</name>
    <name type="synonym">Eumeta japonica</name>
    <dbReference type="NCBI Taxonomy" id="151549"/>
    <lineage>
        <taxon>Eukaryota</taxon>
        <taxon>Metazoa</taxon>
        <taxon>Ecdysozoa</taxon>
        <taxon>Arthropoda</taxon>
        <taxon>Hexapoda</taxon>
        <taxon>Insecta</taxon>
        <taxon>Pterygota</taxon>
        <taxon>Neoptera</taxon>
        <taxon>Endopterygota</taxon>
        <taxon>Lepidoptera</taxon>
        <taxon>Glossata</taxon>
        <taxon>Ditrysia</taxon>
        <taxon>Tineoidea</taxon>
        <taxon>Psychidae</taxon>
        <taxon>Oiketicinae</taxon>
        <taxon>Eumeta</taxon>
    </lineage>
</organism>
<keyword evidence="2" id="KW-1185">Reference proteome</keyword>
<accession>A0A4C1T7G3</accession>
<evidence type="ECO:0000313" key="1">
    <source>
        <dbReference type="EMBL" id="GBP09377.1"/>
    </source>
</evidence>
<gene>
    <name evidence="1" type="ORF">EVAR_5802_1</name>
</gene>
<protein>
    <submittedName>
        <fullName evidence="1">Uncharacterized protein</fullName>
    </submittedName>
</protein>
<evidence type="ECO:0000313" key="2">
    <source>
        <dbReference type="Proteomes" id="UP000299102"/>
    </source>
</evidence>
<sequence length="105" mass="11914">MWDIVTRHKTWDYCYGPKTKQKSIIWVHREESKPTKLVRERNPFKRMIASSFNKTGYVITVAFENSGTVSSDRCSLLMAEGAAAFCAKTSPHKGRNLSGSTRDVN</sequence>
<comment type="caution">
    <text evidence="1">The sequence shown here is derived from an EMBL/GenBank/DDBJ whole genome shotgun (WGS) entry which is preliminary data.</text>
</comment>
<dbReference type="Proteomes" id="UP000299102">
    <property type="component" value="Unassembled WGS sequence"/>
</dbReference>
<dbReference type="InterPro" id="IPR036397">
    <property type="entry name" value="RNaseH_sf"/>
</dbReference>
<name>A0A4C1T7G3_EUMVA</name>
<dbReference type="Gene3D" id="3.30.420.10">
    <property type="entry name" value="Ribonuclease H-like superfamily/Ribonuclease H"/>
    <property type="match status" value="1"/>
</dbReference>
<proteinExistence type="predicted"/>
<dbReference type="GO" id="GO:0003676">
    <property type="term" value="F:nucleic acid binding"/>
    <property type="evidence" value="ECO:0007669"/>
    <property type="project" value="InterPro"/>
</dbReference>
<reference evidence="1 2" key="1">
    <citation type="journal article" date="2019" name="Commun. Biol.">
        <title>The bagworm genome reveals a unique fibroin gene that provides high tensile strength.</title>
        <authorList>
            <person name="Kono N."/>
            <person name="Nakamura H."/>
            <person name="Ohtoshi R."/>
            <person name="Tomita M."/>
            <person name="Numata K."/>
            <person name="Arakawa K."/>
        </authorList>
    </citation>
    <scope>NUCLEOTIDE SEQUENCE [LARGE SCALE GENOMIC DNA]</scope>
</reference>
<dbReference type="EMBL" id="BGZK01000035">
    <property type="protein sequence ID" value="GBP09377.1"/>
    <property type="molecule type" value="Genomic_DNA"/>
</dbReference>